<evidence type="ECO:0000256" key="1">
    <source>
        <dbReference type="ARBA" id="ARBA00009437"/>
    </source>
</evidence>
<dbReference type="GO" id="GO:0003677">
    <property type="term" value="F:DNA binding"/>
    <property type="evidence" value="ECO:0007669"/>
    <property type="project" value="UniProtKB-KW"/>
</dbReference>
<keyword evidence="2" id="KW-0805">Transcription regulation</keyword>
<evidence type="ECO:0000259" key="5">
    <source>
        <dbReference type="PROSITE" id="PS50931"/>
    </source>
</evidence>
<evidence type="ECO:0000256" key="3">
    <source>
        <dbReference type="ARBA" id="ARBA00023125"/>
    </source>
</evidence>
<dbReference type="InterPro" id="IPR000847">
    <property type="entry name" value="LysR_HTH_N"/>
</dbReference>
<dbReference type="EMBL" id="FNHS01000001">
    <property type="protein sequence ID" value="SDM30164.1"/>
    <property type="molecule type" value="Genomic_DNA"/>
</dbReference>
<dbReference type="Pfam" id="PF00126">
    <property type="entry name" value="HTH_1"/>
    <property type="match status" value="1"/>
</dbReference>
<dbReference type="AlphaFoldDB" id="A0A1G9S437"/>
<organism evidence="6 7">
    <name type="scientific">Methylobacterium phyllostachyos</name>
    <dbReference type="NCBI Taxonomy" id="582672"/>
    <lineage>
        <taxon>Bacteria</taxon>
        <taxon>Pseudomonadati</taxon>
        <taxon>Pseudomonadota</taxon>
        <taxon>Alphaproteobacteria</taxon>
        <taxon>Hyphomicrobiales</taxon>
        <taxon>Methylobacteriaceae</taxon>
        <taxon>Methylobacterium</taxon>
    </lineage>
</organism>
<dbReference type="PANTHER" id="PTHR30346:SF29">
    <property type="entry name" value="LYSR SUBSTRATE-BINDING"/>
    <property type="match status" value="1"/>
</dbReference>
<reference evidence="7" key="1">
    <citation type="submission" date="2016-10" db="EMBL/GenBank/DDBJ databases">
        <authorList>
            <person name="Varghese N."/>
            <person name="Submissions S."/>
        </authorList>
    </citation>
    <scope>NUCLEOTIDE SEQUENCE [LARGE SCALE GENOMIC DNA]</scope>
    <source>
        <strain evidence="7">BL47</strain>
    </source>
</reference>
<accession>A0A1G9S437</accession>
<evidence type="ECO:0000313" key="6">
    <source>
        <dbReference type="EMBL" id="SDM30164.1"/>
    </source>
</evidence>
<comment type="similarity">
    <text evidence="1">Belongs to the LysR transcriptional regulatory family.</text>
</comment>
<dbReference type="GO" id="GO:0032993">
    <property type="term" value="C:protein-DNA complex"/>
    <property type="evidence" value="ECO:0007669"/>
    <property type="project" value="TreeGrafter"/>
</dbReference>
<keyword evidence="7" id="KW-1185">Reference proteome</keyword>
<dbReference type="GO" id="GO:0003700">
    <property type="term" value="F:DNA-binding transcription factor activity"/>
    <property type="evidence" value="ECO:0007669"/>
    <property type="project" value="InterPro"/>
</dbReference>
<keyword evidence="3" id="KW-0238">DNA-binding</keyword>
<dbReference type="PROSITE" id="PS50931">
    <property type="entry name" value="HTH_LYSR"/>
    <property type="match status" value="1"/>
</dbReference>
<evidence type="ECO:0000313" key="7">
    <source>
        <dbReference type="Proteomes" id="UP000198704"/>
    </source>
</evidence>
<dbReference type="RefSeq" id="WP_244507395.1">
    <property type="nucleotide sequence ID" value="NZ_FNHS01000001.1"/>
</dbReference>
<dbReference type="PANTHER" id="PTHR30346">
    <property type="entry name" value="TRANSCRIPTIONAL DUAL REGULATOR HCAR-RELATED"/>
    <property type="match status" value="1"/>
</dbReference>
<dbReference type="SUPFAM" id="SSF46785">
    <property type="entry name" value="Winged helix' DNA-binding domain"/>
    <property type="match status" value="1"/>
</dbReference>
<dbReference type="Proteomes" id="UP000198704">
    <property type="component" value="Unassembled WGS sequence"/>
</dbReference>
<gene>
    <name evidence="6" type="ORF">SAMN05216360_101483</name>
</gene>
<dbReference type="InterPro" id="IPR036388">
    <property type="entry name" value="WH-like_DNA-bd_sf"/>
</dbReference>
<name>A0A1G9S437_9HYPH</name>
<dbReference type="InterPro" id="IPR036390">
    <property type="entry name" value="WH_DNA-bd_sf"/>
</dbReference>
<sequence>MGGRIMTLHQLRVFVAVAEREHLTQAAAALHAAPSAVSASIAALETEYGLSLFDRAGRGLRLTPHGTVMLEEARGVLTRADAARARLATLRAGTGTGEASP</sequence>
<evidence type="ECO:0000256" key="4">
    <source>
        <dbReference type="ARBA" id="ARBA00023163"/>
    </source>
</evidence>
<dbReference type="Gene3D" id="1.10.10.10">
    <property type="entry name" value="Winged helix-like DNA-binding domain superfamily/Winged helix DNA-binding domain"/>
    <property type="match status" value="1"/>
</dbReference>
<dbReference type="STRING" id="582672.SAMN05216360_101483"/>
<proteinExistence type="inferred from homology"/>
<dbReference type="FunFam" id="1.10.10.10:FF:000001">
    <property type="entry name" value="LysR family transcriptional regulator"/>
    <property type="match status" value="1"/>
</dbReference>
<protein>
    <submittedName>
        <fullName evidence="6">Regulatory helix-turn-helix protein, lysR family</fullName>
    </submittedName>
</protein>
<feature type="domain" description="HTH lysR-type" evidence="5">
    <location>
        <begin position="6"/>
        <end position="63"/>
    </location>
</feature>
<keyword evidence="4" id="KW-0804">Transcription</keyword>
<evidence type="ECO:0000256" key="2">
    <source>
        <dbReference type="ARBA" id="ARBA00023015"/>
    </source>
</evidence>
<dbReference type="PRINTS" id="PR00039">
    <property type="entry name" value="HTHLYSR"/>
</dbReference>